<evidence type="ECO:0000313" key="1">
    <source>
        <dbReference type="EMBL" id="OBZ90481.1"/>
    </source>
</evidence>
<sequence>MVQTLFKRLTSTFSANKAQSSNCAHVTAGRKTKRARHRYLTPLYNGYQIVKTTFQKIEYDQVKKSQYDPYQIQQLNQEYHYDPYSPNSTLLPPCTTQTDHDTVVINKRKADVLDEDNDEDEDNVQPVMKRLRSMAYTVAENAMYSVLYGALVTCDFLRETRQFGMTKILPTQQPNNSSLVEFFSVGSTAVVTKDDFVSCKRKKKMRGYGVDFSPLVERPPALQMRIEAAERNIRDVCKRSEQKVREDSHRHHLNKYSGGLPFKRRYDDRDWGIVDENDYSVQFMY</sequence>
<comment type="caution">
    <text evidence="1">The sequence shown here is derived from an EMBL/GenBank/DDBJ whole genome shotgun (WGS) entry which is preliminary data.</text>
</comment>
<gene>
    <name evidence="1" type="ORF">A0J61_01469</name>
</gene>
<proteinExistence type="predicted"/>
<dbReference type="OrthoDB" id="2249054at2759"/>
<keyword evidence="2" id="KW-1185">Reference proteome</keyword>
<dbReference type="AlphaFoldDB" id="A0A1C7NMW3"/>
<dbReference type="Proteomes" id="UP000093000">
    <property type="component" value="Unassembled WGS sequence"/>
</dbReference>
<protein>
    <submittedName>
        <fullName evidence="1">Uncharacterized protein</fullName>
    </submittedName>
</protein>
<dbReference type="EMBL" id="LUGH01000047">
    <property type="protein sequence ID" value="OBZ90481.1"/>
    <property type="molecule type" value="Genomic_DNA"/>
</dbReference>
<evidence type="ECO:0000313" key="2">
    <source>
        <dbReference type="Proteomes" id="UP000093000"/>
    </source>
</evidence>
<accession>A0A1C7NMW3</accession>
<reference evidence="1 2" key="1">
    <citation type="submission" date="2016-03" db="EMBL/GenBank/DDBJ databases">
        <title>Choanephora cucurbitarum.</title>
        <authorList>
            <person name="Min B."/>
            <person name="Park H."/>
            <person name="Park J.-H."/>
            <person name="Shin H.-D."/>
            <person name="Choi I.-G."/>
        </authorList>
    </citation>
    <scope>NUCLEOTIDE SEQUENCE [LARGE SCALE GENOMIC DNA]</scope>
    <source>
        <strain evidence="1 2">KUS-F28377</strain>
    </source>
</reference>
<dbReference type="InParanoid" id="A0A1C7NMW3"/>
<organism evidence="1 2">
    <name type="scientific">Choanephora cucurbitarum</name>
    <dbReference type="NCBI Taxonomy" id="101091"/>
    <lineage>
        <taxon>Eukaryota</taxon>
        <taxon>Fungi</taxon>
        <taxon>Fungi incertae sedis</taxon>
        <taxon>Mucoromycota</taxon>
        <taxon>Mucoromycotina</taxon>
        <taxon>Mucoromycetes</taxon>
        <taxon>Mucorales</taxon>
        <taxon>Mucorineae</taxon>
        <taxon>Choanephoraceae</taxon>
        <taxon>Choanephoroideae</taxon>
        <taxon>Choanephora</taxon>
    </lineage>
</organism>
<name>A0A1C7NMW3_9FUNG</name>